<organism evidence="8 9">
    <name type="scientific">Anaerosacchariphilus polymeriproducens</name>
    <dbReference type="NCBI Taxonomy" id="1812858"/>
    <lineage>
        <taxon>Bacteria</taxon>
        <taxon>Bacillati</taxon>
        <taxon>Bacillota</taxon>
        <taxon>Clostridia</taxon>
        <taxon>Lachnospirales</taxon>
        <taxon>Lachnospiraceae</taxon>
        <taxon>Anaerosacchariphilus</taxon>
    </lineage>
</organism>
<keyword evidence="4" id="KW-0067">ATP-binding</keyword>
<dbReference type="Gene3D" id="3.40.50.300">
    <property type="entry name" value="P-loop containing nucleotide triphosphate hydrolases"/>
    <property type="match status" value="2"/>
</dbReference>
<name>A0A371AXA5_9FIRM</name>
<sequence>MEGKYHKEEFMKEEILRIDSGFKEYQRKVLLKDFNLQIFKGELCGLIINNVKEKESVIEVLSGKTKLDYGWLYFEEQLCQAFSDVSTLKDKIFFIDGKSRLVDKLSVEDNVFTFQKNVKWYSSKKKYSEYGKDLLETYQLKISLRCRVSNLTILQKKKLELLKAYARGYRFITIVGIGALLSDADIINFFSLVNIFQRKGVAFLLIENNENILLQYADVIAILKKGRTIAQIKKRDFNRRDLYGILLGDALKRDTYSKNILEMSKEPQKILLNFEYVKTYACSNLNFKIHEGELVNFLDFDSTSYSGVIEALEGGFSVLEGDIWLAGKIFRPKGIWDAMEKGICFIGENPMESMLFHDLTVFENINISLSKKVLGVMFRKKYQRGVIEELKEVFSKEELDMPVHKADPITMQKLIYYRWILFNPKLLVCIRPFSAVDFHMRHITEQLIHKALEKKIAVLIVTSNMDEACYMGERVLVLKDGILFEDNSKNVNHAQDALMW</sequence>
<dbReference type="PANTHER" id="PTHR43790">
    <property type="entry name" value="CARBOHYDRATE TRANSPORT ATP-BINDING PROTEIN MG119-RELATED"/>
    <property type="match status" value="1"/>
</dbReference>
<feature type="domain" description="ABC transporter" evidence="7">
    <location>
        <begin position="16"/>
        <end position="250"/>
    </location>
</feature>
<feature type="domain" description="ABC transporter" evidence="7">
    <location>
        <begin position="255"/>
        <end position="500"/>
    </location>
</feature>
<keyword evidence="1" id="KW-0813">Transport</keyword>
<dbReference type="InterPro" id="IPR050107">
    <property type="entry name" value="ABC_carbohydrate_import_ATPase"/>
</dbReference>
<accession>A0A371AXA5</accession>
<protein>
    <recommendedName>
        <fullName evidence="7">ABC transporter domain-containing protein</fullName>
    </recommendedName>
</protein>
<dbReference type="InterPro" id="IPR027417">
    <property type="entry name" value="P-loop_NTPase"/>
</dbReference>
<dbReference type="PANTHER" id="PTHR43790:SF3">
    <property type="entry name" value="D-ALLOSE IMPORT ATP-BINDING PROTEIN ALSA-RELATED"/>
    <property type="match status" value="1"/>
</dbReference>
<dbReference type="PROSITE" id="PS50893">
    <property type="entry name" value="ABC_TRANSPORTER_2"/>
    <property type="match status" value="2"/>
</dbReference>
<evidence type="ECO:0000259" key="7">
    <source>
        <dbReference type="PROSITE" id="PS50893"/>
    </source>
</evidence>
<keyword evidence="3" id="KW-0547">Nucleotide-binding</keyword>
<proteinExistence type="predicted"/>
<reference evidence="8 9" key="1">
    <citation type="submission" date="2018-07" db="EMBL/GenBank/DDBJ databases">
        <title>Anaerosacharophilus polymeroproducens gen. nov. sp. nov., an anaerobic bacterium isolated from salt field.</title>
        <authorList>
            <person name="Kim W."/>
            <person name="Yang S.-H."/>
            <person name="Oh J."/>
            <person name="Lee J.-H."/>
            <person name="Kwon K.K."/>
        </authorList>
    </citation>
    <scope>NUCLEOTIDE SEQUENCE [LARGE SCALE GENOMIC DNA]</scope>
    <source>
        <strain evidence="8 9">MCWD5</strain>
    </source>
</reference>
<keyword evidence="5" id="KW-1278">Translocase</keyword>
<keyword evidence="2" id="KW-1003">Cell membrane</keyword>
<dbReference type="SUPFAM" id="SSF52540">
    <property type="entry name" value="P-loop containing nucleoside triphosphate hydrolases"/>
    <property type="match status" value="2"/>
</dbReference>
<evidence type="ECO:0000256" key="2">
    <source>
        <dbReference type="ARBA" id="ARBA00022475"/>
    </source>
</evidence>
<evidence type="ECO:0000256" key="6">
    <source>
        <dbReference type="ARBA" id="ARBA00023136"/>
    </source>
</evidence>
<keyword evidence="9" id="KW-1185">Reference proteome</keyword>
<dbReference type="GO" id="GO:0016887">
    <property type="term" value="F:ATP hydrolysis activity"/>
    <property type="evidence" value="ECO:0007669"/>
    <property type="project" value="InterPro"/>
</dbReference>
<evidence type="ECO:0000256" key="4">
    <source>
        <dbReference type="ARBA" id="ARBA00022840"/>
    </source>
</evidence>
<dbReference type="EMBL" id="QRCT01000014">
    <property type="protein sequence ID" value="RDU24214.1"/>
    <property type="molecule type" value="Genomic_DNA"/>
</dbReference>
<dbReference type="GO" id="GO:0005524">
    <property type="term" value="F:ATP binding"/>
    <property type="evidence" value="ECO:0007669"/>
    <property type="project" value="UniProtKB-KW"/>
</dbReference>
<dbReference type="Proteomes" id="UP000255036">
    <property type="component" value="Unassembled WGS sequence"/>
</dbReference>
<dbReference type="InterPro" id="IPR003439">
    <property type="entry name" value="ABC_transporter-like_ATP-bd"/>
</dbReference>
<evidence type="ECO:0000313" key="8">
    <source>
        <dbReference type="EMBL" id="RDU24214.1"/>
    </source>
</evidence>
<evidence type="ECO:0000256" key="5">
    <source>
        <dbReference type="ARBA" id="ARBA00022967"/>
    </source>
</evidence>
<comment type="caution">
    <text evidence="8">The sequence shown here is derived from an EMBL/GenBank/DDBJ whole genome shotgun (WGS) entry which is preliminary data.</text>
</comment>
<evidence type="ECO:0000256" key="1">
    <source>
        <dbReference type="ARBA" id="ARBA00022448"/>
    </source>
</evidence>
<dbReference type="AlphaFoldDB" id="A0A371AXA5"/>
<evidence type="ECO:0000313" key="9">
    <source>
        <dbReference type="Proteomes" id="UP000255036"/>
    </source>
</evidence>
<evidence type="ECO:0000256" key="3">
    <source>
        <dbReference type="ARBA" id="ARBA00022741"/>
    </source>
</evidence>
<keyword evidence="6" id="KW-0472">Membrane</keyword>
<gene>
    <name evidence="8" type="ORF">DWV06_05820</name>
</gene>